<dbReference type="SUPFAM" id="SSF52047">
    <property type="entry name" value="RNI-like"/>
    <property type="match status" value="1"/>
</dbReference>
<evidence type="ECO:0000313" key="3">
    <source>
        <dbReference type="Proteomes" id="UP001221142"/>
    </source>
</evidence>
<keyword evidence="1" id="KW-0812">Transmembrane</keyword>
<protein>
    <submittedName>
        <fullName evidence="2">Uncharacterized protein</fullName>
    </submittedName>
</protein>
<evidence type="ECO:0000256" key="1">
    <source>
        <dbReference type="SAM" id="Phobius"/>
    </source>
</evidence>
<organism evidence="2 3">
    <name type="scientific">Roridomyces roridus</name>
    <dbReference type="NCBI Taxonomy" id="1738132"/>
    <lineage>
        <taxon>Eukaryota</taxon>
        <taxon>Fungi</taxon>
        <taxon>Dikarya</taxon>
        <taxon>Basidiomycota</taxon>
        <taxon>Agaricomycotina</taxon>
        <taxon>Agaricomycetes</taxon>
        <taxon>Agaricomycetidae</taxon>
        <taxon>Agaricales</taxon>
        <taxon>Marasmiineae</taxon>
        <taxon>Mycenaceae</taxon>
        <taxon>Roridomyces</taxon>
    </lineage>
</organism>
<gene>
    <name evidence="2" type="ORF">FB45DRAFT_1116451</name>
</gene>
<keyword evidence="1" id="KW-0472">Membrane</keyword>
<sequence>MTLRDRGPIAGAFSRPESNVEASFTGRRGFKRAQGRCLGEKEGDVEGDEEGGEQLVALIVALIVAFLVAFPTPVFCGHLDRPRSREDPGPPVSDGVQLELERLAFWSSDDIAPLVRKRNMAPRHWRVTAESHTDPPHILMTSFLHCLGNFIGLKTLYARQVNFTQEGLAHLCRISPLAEIVINWCGVFPGETIDTTSLQLRTKKLRYLADDDQHRNVWLSIVDREHLRDLEAGGSASVADGTMSDGPAFPNVHDLKFNANLSTIDQDLTLLSKFPAVCALRLLACGDFHHESTDLSSLCASDVLPLLREYRGLCALLHIFLPKHTLTRLIIDVCQPGEFISQLHREYDHITMLNLDVNALDQDALSTICGRFPALLDLQVYIFADIGEGEYQDGINPVATDFFSAFASDTPGLPSTLQRLAISWDFHFQRLHSDESEDEPVASLDKIPDFLASGRSLGGNARR</sequence>
<evidence type="ECO:0000313" key="2">
    <source>
        <dbReference type="EMBL" id="KAJ7644740.1"/>
    </source>
</evidence>
<keyword evidence="3" id="KW-1185">Reference proteome</keyword>
<keyword evidence="1" id="KW-1133">Transmembrane helix</keyword>
<name>A0AAD7CCI8_9AGAR</name>
<dbReference type="AlphaFoldDB" id="A0AAD7CCI8"/>
<dbReference type="EMBL" id="JARKIF010000003">
    <property type="protein sequence ID" value="KAJ7644740.1"/>
    <property type="molecule type" value="Genomic_DNA"/>
</dbReference>
<reference evidence="2" key="1">
    <citation type="submission" date="2023-03" db="EMBL/GenBank/DDBJ databases">
        <title>Massive genome expansion in bonnet fungi (Mycena s.s.) driven by repeated elements and novel gene families across ecological guilds.</title>
        <authorList>
            <consortium name="Lawrence Berkeley National Laboratory"/>
            <person name="Harder C.B."/>
            <person name="Miyauchi S."/>
            <person name="Viragh M."/>
            <person name="Kuo A."/>
            <person name="Thoen E."/>
            <person name="Andreopoulos B."/>
            <person name="Lu D."/>
            <person name="Skrede I."/>
            <person name="Drula E."/>
            <person name="Henrissat B."/>
            <person name="Morin E."/>
            <person name="Kohler A."/>
            <person name="Barry K."/>
            <person name="LaButti K."/>
            <person name="Morin E."/>
            <person name="Salamov A."/>
            <person name="Lipzen A."/>
            <person name="Mereny Z."/>
            <person name="Hegedus B."/>
            <person name="Baldrian P."/>
            <person name="Stursova M."/>
            <person name="Weitz H."/>
            <person name="Taylor A."/>
            <person name="Grigoriev I.V."/>
            <person name="Nagy L.G."/>
            <person name="Martin F."/>
            <person name="Kauserud H."/>
        </authorList>
    </citation>
    <scope>NUCLEOTIDE SEQUENCE</scope>
    <source>
        <strain evidence="2">9284</strain>
    </source>
</reference>
<feature type="transmembrane region" description="Helical" evidence="1">
    <location>
        <begin position="55"/>
        <end position="76"/>
    </location>
</feature>
<dbReference type="Proteomes" id="UP001221142">
    <property type="component" value="Unassembled WGS sequence"/>
</dbReference>
<accession>A0AAD7CCI8</accession>
<proteinExistence type="predicted"/>
<comment type="caution">
    <text evidence="2">The sequence shown here is derived from an EMBL/GenBank/DDBJ whole genome shotgun (WGS) entry which is preliminary data.</text>
</comment>